<dbReference type="InterPro" id="IPR004330">
    <property type="entry name" value="FAR1_DNA_bnd_dom"/>
</dbReference>
<evidence type="ECO:0000256" key="1">
    <source>
        <dbReference type="PROSITE-ProRule" id="PRU00325"/>
    </source>
</evidence>
<keyword evidence="5" id="KW-1185">Reference proteome</keyword>
<name>A0A2U1M108_ARTAN</name>
<dbReference type="Pfam" id="PF03101">
    <property type="entry name" value="FAR1"/>
    <property type="match status" value="1"/>
</dbReference>
<dbReference type="OrthoDB" id="1894539at2759"/>
<feature type="compositionally biased region" description="Acidic residues" evidence="2">
    <location>
        <begin position="118"/>
        <end position="145"/>
    </location>
</feature>
<dbReference type="PANTHER" id="PTHR47718">
    <property type="entry name" value="OS01G0519700 PROTEIN"/>
    <property type="match status" value="1"/>
</dbReference>
<dbReference type="InterPro" id="IPR036875">
    <property type="entry name" value="Znf_CCHC_sf"/>
</dbReference>
<feature type="region of interest" description="Disordered" evidence="2">
    <location>
        <begin position="254"/>
        <end position="282"/>
    </location>
</feature>
<dbReference type="InterPro" id="IPR007527">
    <property type="entry name" value="Znf_SWIM"/>
</dbReference>
<reference evidence="4 5" key="1">
    <citation type="journal article" date="2018" name="Mol. Plant">
        <title>The genome of Artemisia annua provides insight into the evolution of Asteraceae family and artemisinin biosynthesis.</title>
        <authorList>
            <person name="Shen Q."/>
            <person name="Zhang L."/>
            <person name="Liao Z."/>
            <person name="Wang S."/>
            <person name="Yan T."/>
            <person name="Shi P."/>
            <person name="Liu M."/>
            <person name="Fu X."/>
            <person name="Pan Q."/>
            <person name="Wang Y."/>
            <person name="Lv Z."/>
            <person name="Lu X."/>
            <person name="Zhang F."/>
            <person name="Jiang W."/>
            <person name="Ma Y."/>
            <person name="Chen M."/>
            <person name="Hao X."/>
            <person name="Li L."/>
            <person name="Tang Y."/>
            <person name="Lv G."/>
            <person name="Zhou Y."/>
            <person name="Sun X."/>
            <person name="Brodelius P.E."/>
            <person name="Rose J.K.C."/>
            <person name="Tang K."/>
        </authorList>
    </citation>
    <scope>NUCLEOTIDE SEQUENCE [LARGE SCALE GENOMIC DNA]</scope>
    <source>
        <strain evidence="5">cv. Huhao1</strain>
        <tissue evidence="4">Leaf</tissue>
    </source>
</reference>
<feature type="compositionally biased region" description="Basic and acidic residues" evidence="2">
    <location>
        <begin position="258"/>
        <end position="267"/>
    </location>
</feature>
<feature type="domain" description="SWIM-type" evidence="3">
    <location>
        <begin position="420"/>
        <end position="458"/>
    </location>
</feature>
<dbReference type="Proteomes" id="UP000245207">
    <property type="component" value="Unassembled WGS sequence"/>
</dbReference>
<dbReference type="GO" id="GO:0008270">
    <property type="term" value="F:zinc ion binding"/>
    <property type="evidence" value="ECO:0007669"/>
    <property type="project" value="UniProtKB-KW"/>
</dbReference>
<proteinExistence type="predicted"/>
<dbReference type="SUPFAM" id="SSF57756">
    <property type="entry name" value="Retrovirus zinc finger-like domains"/>
    <property type="match status" value="2"/>
</dbReference>
<keyword evidence="1" id="KW-0863">Zinc-finger</keyword>
<gene>
    <name evidence="4" type="ORF">CTI12_AA431810</name>
</gene>
<evidence type="ECO:0000259" key="3">
    <source>
        <dbReference type="PROSITE" id="PS50966"/>
    </source>
</evidence>
<dbReference type="PANTHER" id="PTHR47718:SF12">
    <property type="entry name" value="PROTEIN FAR1-RELATED SEQUENCE"/>
    <property type="match status" value="1"/>
</dbReference>
<protein>
    <submittedName>
        <fullName evidence="4">FAR1 DNA binding domain-containing protein</fullName>
    </submittedName>
</protein>
<dbReference type="AlphaFoldDB" id="A0A2U1M108"/>
<dbReference type="GO" id="GO:0003676">
    <property type="term" value="F:nucleic acid binding"/>
    <property type="evidence" value="ECO:0007669"/>
    <property type="project" value="InterPro"/>
</dbReference>
<organism evidence="4 5">
    <name type="scientific">Artemisia annua</name>
    <name type="common">Sweet wormwood</name>
    <dbReference type="NCBI Taxonomy" id="35608"/>
    <lineage>
        <taxon>Eukaryota</taxon>
        <taxon>Viridiplantae</taxon>
        <taxon>Streptophyta</taxon>
        <taxon>Embryophyta</taxon>
        <taxon>Tracheophyta</taxon>
        <taxon>Spermatophyta</taxon>
        <taxon>Magnoliopsida</taxon>
        <taxon>eudicotyledons</taxon>
        <taxon>Gunneridae</taxon>
        <taxon>Pentapetalae</taxon>
        <taxon>asterids</taxon>
        <taxon>campanulids</taxon>
        <taxon>Asterales</taxon>
        <taxon>Asteraceae</taxon>
        <taxon>Asteroideae</taxon>
        <taxon>Anthemideae</taxon>
        <taxon>Artemisiinae</taxon>
        <taxon>Artemisia</taxon>
    </lineage>
</organism>
<dbReference type="PROSITE" id="PS50966">
    <property type="entry name" value="ZF_SWIM"/>
    <property type="match status" value="1"/>
</dbReference>
<dbReference type="InterPro" id="IPR001878">
    <property type="entry name" value="Znf_CCHC"/>
</dbReference>
<feature type="region of interest" description="Disordered" evidence="2">
    <location>
        <begin position="105"/>
        <end position="158"/>
    </location>
</feature>
<feature type="compositionally biased region" description="Acidic residues" evidence="2">
    <location>
        <begin position="628"/>
        <end position="660"/>
    </location>
</feature>
<dbReference type="STRING" id="35608.A0A2U1M108"/>
<evidence type="ECO:0000313" key="5">
    <source>
        <dbReference type="Proteomes" id="UP000245207"/>
    </source>
</evidence>
<evidence type="ECO:0000256" key="2">
    <source>
        <dbReference type="SAM" id="MobiDB-lite"/>
    </source>
</evidence>
<keyword evidence="1" id="KW-0862">Zinc</keyword>
<dbReference type="SMART" id="SM00343">
    <property type="entry name" value="ZnF_C2HC"/>
    <property type="match status" value="2"/>
</dbReference>
<sequence>MYRNDSDKLAEFLSTVKEWKKKIEDETPTPNIETNKDALYADLLGVTVPDQVIIKNPKVQFRNKGSRKIKSAVEQGKGKKIARTNRKVPFKRRTCSICKKKGHNKVTCPARNKKDADEVASDEDESVDEDEVDDEDEVASDEDEREGSTSRAVQDDNEIVMLSEHEEQHDDSDIDLFEEDSEFQPTPKGTPYWIPNVPVDEKPYISQCFNSFEEAYNMYNVYSQKARFNIRKSGFKRKNGQITHRYVECNRAGKPRRTKEVNTLKEGAEEDGENDGNKKRKRRTMSKACNCPAKICLKNIPGTESYKVNDFVENHNHPLMNENNMDLSRTRRQLQFGDYVFIHRASLSNIGPTVAHRLKVALVGGYDKVLGDLAPNNRFRKDFHKLVWNMYIGPEISAHSEGSVETCTVRHRDKRANTIIDARVVLNQLDGTVNCSCGHYNRHGFLCRHVFCVFRTHDIVKIPAIYLNRRWTKGVLPAHLLEKRHRYGPCIEETERLASELHSTLEDCISMYRNDSDKLAEFLSTVKEWKKKIEDETPTPNVETNKDALYADLLGVTVPDQVIIKNPKVQFRNKGSRRIKSAVEQGKGKKIARTNRKVPFKRRTCSICKKKGHNKVTCPARNKKDADEVASDEDESVDEDEVDDEDEVASDEDESVDEEE</sequence>
<evidence type="ECO:0000313" key="4">
    <source>
        <dbReference type="EMBL" id="PWA54933.1"/>
    </source>
</evidence>
<comment type="caution">
    <text evidence="4">The sequence shown here is derived from an EMBL/GenBank/DDBJ whole genome shotgun (WGS) entry which is preliminary data.</text>
</comment>
<feature type="region of interest" description="Disordered" evidence="2">
    <location>
        <begin position="616"/>
        <end position="660"/>
    </location>
</feature>
<keyword evidence="1" id="KW-0479">Metal-binding</keyword>
<dbReference type="EMBL" id="PKPP01006917">
    <property type="protein sequence ID" value="PWA54933.1"/>
    <property type="molecule type" value="Genomic_DNA"/>
</dbReference>
<accession>A0A2U1M108</accession>